<evidence type="ECO:0000256" key="5">
    <source>
        <dbReference type="ARBA" id="ARBA00023002"/>
    </source>
</evidence>
<comment type="caution">
    <text evidence="13">The sequence shown here is derived from an EMBL/GenBank/DDBJ whole genome shotgun (WGS) entry which is preliminary data.</text>
</comment>
<protein>
    <recommendedName>
        <fullName evidence="2">(S)-2-hydroxy-acid oxidase</fullName>
        <ecNumber evidence="2">1.1.3.15</ecNumber>
    </recommendedName>
</protein>
<evidence type="ECO:0000259" key="11">
    <source>
        <dbReference type="PROSITE" id="PS51349"/>
    </source>
</evidence>
<comment type="catalytic activity">
    <reaction evidence="7">
        <text>a (2S)-2-hydroxycarboxylate + O2 = a 2-oxocarboxylate + H2O2</text>
        <dbReference type="Rhea" id="RHEA:16789"/>
        <dbReference type="ChEBI" id="CHEBI:15379"/>
        <dbReference type="ChEBI" id="CHEBI:16240"/>
        <dbReference type="ChEBI" id="CHEBI:35179"/>
        <dbReference type="ChEBI" id="CHEBI:58123"/>
        <dbReference type="EC" id="1.1.3.15"/>
    </reaction>
    <physiologicalReaction direction="left-to-right" evidence="7">
        <dbReference type="Rhea" id="RHEA:16790"/>
    </physiologicalReaction>
</comment>
<comment type="cofactor">
    <cofactor evidence="1">
        <name>FMN</name>
        <dbReference type="ChEBI" id="CHEBI:58210"/>
    </cofactor>
</comment>
<dbReference type="SUPFAM" id="SSF51395">
    <property type="entry name" value="FMN-linked oxidoreductases"/>
    <property type="match status" value="1"/>
</dbReference>
<organism evidence="13 15">
    <name type="scientific">Adineta ricciae</name>
    <name type="common">Rotifer</name>
    <dbReference type="NCBI Taxonomy" id="249248"/>
    <lineage>
        <taxon>Eukaryota</taxon>
        <taxon>Metazoa</taxon>
        <taxon>Spiralia</taxon>
        <taxon>Gnathifera</taxon>
        <taxon>Rotifera</taxon>
        <taxon>Eurotatoria</taxon>
        <taxon>Bdelloidea</taxon>
        <taxon>Adinetida</taxon>
        <taxon>Adinetidae</taxon>
        <taxon>Adineta</taxon>
    </lineage>
</organism>
<dbReference type="EC" id="1.1.3.15" evidence="2"/>
<evidence type="ECO:0000313" key="12">
    <source>
        <dbReference type="EMBL" id="CAF1371029.1"/>
    </source>
</evidence>
<feature type="binding site" evidence="10">
    <location>
        <position position="192"/>
    </location>
    <ligand>
        <name>glyoxylate</name>
        <dbReference type="ChEBI" id="CHEBI:36655"/>
    </ligand>
</feature>
<dbReference type="Proteomes" id="UP000663852">
    <property type="component" value="Unassembled WGS sequence"/>
</dbReference>
<proteinExistence type="inferred from homology"/>
<dbReference type="PANTHER" id="PTHR10578">
    <property type="entry name" value="S -2-HYDROXY-ACID OXIDASE-RELATED"/>
    <property type="match status" value="1"/>
</dbReference>
<dbReference type="Proteomes" id="UP000663828">
    <property type="component" value="Unassembled WGS sequence"/>
</dbReference>
<feature type="binding site" evidence="10">
    <location>
        <position position="157"/>
    </location>
    <ligand>
        <name>glyoxylate</name>
        <dbReference type="ChEBI" id="CHEBI:36655"/>
    </ligand>
</feature>
<dbReference type="OrthoDB" id="25826at2759"/>
<reference evidence="13" key="1">
    <citation type="submission" date="2021-02" db="EMBL/GenBank/DDBJ databases">
        <authorList>
            <person name="Nowell W R."/>
        </authorList>
    </citation>
    <scope>NUCLEOTIDE SEQUENCE</scope>
</reference>
<dbReference type="InterPro" id="IPR037396">
    <property type="entry name" value="FMN_HAD"/>
</dbReference>
<dbReference type="EMBL" id="CAJNOR010003043">
    <property type="protein sequence ID" value="CAF1371029.1"/>
    <property type="molecule type" value="Genomic_DNA"/>
</dbReference>
<accession>A0A815J4X0</accession>
<feature type="binding site" evidence="10">
    <location>
        <position position="272"/>
    </location>
    <ligand>
        <name>FMN</name>
        <dbReference type="ChEBI" id="CHEBI:58210"/>
    </ligand>
</feature>
<dbReference type="InterPro" id="IPR000262">
    <property type="entry name" value="FMN-dep_DH"/>
</dbReference>
<feature type="binding site" evidence="10">
    <location>
        <begin position="93"/>
        <end position="95"/>
    </location>
    <ligand>
        <name>FMN</name>
        <dbReference type="ChEBI" id="CHEBI:58210"/>
    </ligand>
</feature>
<dbReference type="GO" id="GO:0003973">
    <property type="term" value="F:(S)-2-hydroxy-acid oxidase activity"/>
    <property type="evidence" value="ECO:0007669"/>
    <property type="project" value="UniProtKB-EC"/>
</dbReference>
<dbReference type="InterPro" id="IPR008259">
    <property type="entry name" value="FMN_hydac_DH_AS"/>
</dbReference>
<feature type="active site" description="Proton acceptor" evidence="9">
    <location>
        <position position="274"/>
    </location>
</feature>
<evidence type="ECO:0000256" key="9">
    <source>
        <dbReference type="PIRSR" id="PIRSR000138-1"/>
    </source>
</evidence>
<dbReference type="PROSITE" id="PS00557">
    <property type="entry name" value="FMN_HYDROXY_ACID_DH_1"/>
    <property type="match status" value="1"/>
</dbReference>
<sequence>MDQTKATHRALLNLEDYHQRAKQKLSQMAYDYYYTGSDDQLTLTDNQEAFRRIKLRPKVLIDVSKHATTDSISCRTQILNSTATLPFPCIIAPTALHRLAHQEHGELATVRAAVACSTIMCVSTISSTRMELIADEHRRHIRERYPQSSSQLWYQLYVFQDREITQKLIKRAETSGYKALVLTVDTCIIGNRESSVHNKFSLPNGVRVENLVDERVELAEKYQELPRDASLSWKDLDWIRSITSLPIILKGILHPDDACQAVKFGIKAIIVSNHGGRQLDTSVNTVDALSDIINAIGDQSPIEVYVDGGIRRGTDILKAIALGAKAVLIGRPILWGLAADGEQGVRNVLNILKKEFRSAMMLCGCQTVDDIRKNNLLMLNDRPIRSKL</sequence>
<dbReference type="PROSITE" id="PS51349">
    <property type="entry name" value="FMN_HYDROXY_ACID_DH_2"/>
    <property type="match status" value="1"/>
</dbReference>
<evidence type="ECO:0000256" key="10">
    <source>
        <dbReference type="PIRSR" id="PIRSR000138-2"/>
    </source>
</evidence>
<feature type="binding site" evidence="10">
    <location>
        <position position="32"/>
    </location>
    <ligand>
        <name>glyoxylate</name>
        <dbReference type="ChEBI" id="CHEBI:36655"/>
    </ligand>
</feature>
<feature type="binding site" evidence="10">
    <location>
        <begin position="307"/>
        <end position="311"/>
    </location>
    <ligand>
        <name>FMN</name>
        <dbReference type="ChEBI" id="CHEBI:58210"/>
    </ligand>
</feature>
<feature type="domain" description="FMN hydroxy acid dehydrogenase" evidence="11">
    <location>
        <begin position="6"/>
        <end position="381"/>
    </location>
</feature>
<dbReference type="GO" id="GO:0010181">
    <property type="term" value="F:FMN binding"/>
    <property type="evidence" value="ECO:0007669"/>
    <property type="project" value="InterPro"/>
</dbReference>
<feature type="binding site" evidence="10">
    <location>
        <position position="155"/>
    </location>
    <ligand>
        <name>FMN</name>
        <dbReference type="ChEBI" id="CHEBI:58210"/>
    </ligand>
</feature>
<dbReference type="PANTHER" id="PTHR10578:SF107">
    <property type="entry name" value="2-HYDROXYACID OXIDASE 1"/>
    <property type="match status" value="1"/>
</dbReference>
<dbReference type="FunFam" id="3.20.20.70:FF:000056">
    <property type="entry name" value="hydroxyacid oxidase 2"/>
    <property type="match status" value="1"/>
</dbReference>
<evidence type="ECO:0000313" key="15">
    <source>
        <dbReference type="Proteomes" id="UP000663852"/>
    </source>
</evidence>
<comment type="similarity">
    <text evidence="6">Belongs to the FMN-dependent alpha-hydroxy acid dehydrogenase family.</text>
</comment>
<evidence type="ECO:0000256" key="7">
    <source>
        <dbReference type="ARBA" id="ARBA00029325"/>
    </source>
</evidence>
<dbReference type="CDD" id="cd02809">
    <property type="entry name" value="alpha_hydroxyacid_oxid_FMN"/>
    <property type="match status" value="1"/>
</dbReference>
<keyword evidence="14" id="KW-1185">Reference proteome</keyword>
<comment type="catalytic activity">
    <reaction evidence="8">
        <text>2-hydroxyoctanoate + O2 = 2-oxooctanoate + H2O2</text>
        <dbReference type="Rhea" id="RHEA:67940"/>
        <dbReference type="ChEBI" id="CHEBI:15379"/>
        <dbReference type="ChEBI" id="CHEBI:16240"/>
        <dbReference type="ChEBI" id="CHEBI:133514"/>
        <dbReference type="ChEBI" id="CHEBI:176689"/>
    </reaction>
    <physiologicalReaction direction="left-to-right" evidence="8">
        <dbReference type="Rhea" id="RHEA:67941"/>
    </physiologicalReaction>
</comment>
<evidence type="ECO:0000256" key="2">
    <source>
        <dbReference type="ARBA" id="ARBA00013087"/>
    </source>
</evidence>
<keyword evidence="4 10" id="KW-0288">FMN</keyword>
<evidence type="ECO:0000313" key="13">
    <source>
        <dbReference type="EMBL" id="CAF1375706.1"/>
    </source>
</evidence>
<evidence type="ECO:0000256" key="1">
    <source>
        <dbReference type="ARBA" id="ARBA00001917"/>
    </source>
</evidence>
<evidence type="ECO:0000256" key="8">
    <source>
        <dbReference type="ARBA" id="ARBA00029327"/>
    </source>
</evidence>
<keyword evidence="5" id="KW-0560">Oxidoreductase</keyword>
<dbReference type="GO" id="GO:0005777">
    <property type="term" value="C:peroxisome"/>
    <property type="evidence" value="ECO:0007669"/>
    <property type="project" value="UniProtKB-ARBA"/>
</dbReference>
<gene>
    <name evidence="13" type="ORF">EDS130_LOCUS34632</name>
    <name evidence="12" type="ORF">XAT740_LOCUS32541</name>
</gene>
<keyword evidence="3 10" id="KW-0285">Flavoprotein</keyword>
<feature type="binding site" evidence="10">
    <location>
        <position position="277"/>
    </location>
    <ligand>
        <name>glyoxylate</name>
        <dbReference type="ChEBI" id="CHEBI:36655"/>
    </ligand>
</feature>
<feature type="binding site" evidence="10">
    <location>
        <begin position="330"/>
        <end position="331"/>
    </location>
    <ligand>
        <name>FMN</name>
        <dbReference type="ChEBI" id="CHEBI:58210"/>
    </ligand>
</feature>
<feature type="binding site" evidence="10">
    <location>
        <position position="123"/>
    </location>
    <ligand>
        <name>FMN</name>
        <dbReference type="ChEBI" id="CHEBI:58210"/>
    </ligand>
</feature>
<dbReference type="Gene3D" id="3.20.20.70">
    <property type="entry name" value="Aldolase class I"/>
    <property type="match status" value="1"/>
</dbReference>
<feature type="binding site" evidence="10">
    <location>
        <position position="274"/>
    </location>
    <ligand>
        <name>glyoxylate</name>
        <dbReference type="ChEBI" id="CHEBI:36655"/>
    </ligand>
</feature>
<feature type="binding site" evidence="10">
    <location>
        <position position="250"/>
    </location>
    <ligand>
        <name>FMN</name>
        <dbReference type="ChEBI" id="CHEBI:58210"/>
    </ligand>
</feature>
<dbReference type="InterPro" id="IPR012133">
    <property type="entry name" value="Alpha-hydoxy_acid_DH_FMN"/>
</dbReference>
<dbReference type="EMBL" id="CAJNOJ010000293">
    <property type="protein sequence ID" value="CAF1375706.1"/>
    <property type="molecule type" value="Genomic_DNA"/>
</dbReference>
<dbReference type="AlphaFoldDB" id="A0A815J4X0"/>
<dbReference type="PIRSF" id="PIRSF000138">
    <property type="entry name" value="Al-hdrx_acd_dh"/>
    <property type="match status" value="1"/>
</dbReference>
<dbReference type="Pfam" id="PF01070">
    <property type="entry name" value="FMN_dh"/>
    <property type="match status" value="1"/>
</dbReference>
<dbReference type="InterPro" id="IPR013785">
    <property type="entry name" value="Aldolase_TIM"/>
</dbReference>
<evidence type="ECO:0000256" key="4">
    <source>
        <dbReference type="ARBA" id="ARBA00022643"/>
    </source>
</evidence>
<evidence type="ECO:0000256" key="6">
    <source>
        <dbReference type="ARBA" id="ARBA00024042"/>
    </source>
</evidence>
<evidence type="ECO:0000313" key="14">
    <source>
        <dbReference type="Proteomes" id="UP000663828"/>
    </source>
</evidence>
<evidence type="ECO:0000256" key="3">
    <source>
        <dbReference type="ARBA" id="ARBA00022630"/>
    </source>
</evidence>
<name>A0A815J4X0_ADIRI</name>
<feature type="binding site" evidence="10">
    <location>
        <position position="183"/>
    </location>
    <ligand>
        <name>FMN</name>
        <dbReference type="ChEBI" id="CHEBI:58210"/>
    </ligand>
</feature>